<evidence type="ECO:0000313" key="2">
    <source>
        <dbReference type="EMBL" id="QKJ32573.1"/>
    </source>
</evidence>
<evidence type="ECO:0000259" key="1">
    <source>
        <dbReference type="SMART" id="SM01321"/>
    </source>
</evidence>
<keyword evidence="3" id="KW-1185">Reference proteome</keyword>
<evidence type="ECO:0000313" key="3">
    <source>
        <dbReference type="Proteomes" id="UP000505355"/>
    </source>
</evidence>
<sequence>MSRNYKFHNQQNPYFITFSVVNWIDVFTRIVYKEILLDSIKYCIANKGLEVYAWCIMSNHVHMVIGTRQLPMEAIVRDMKKHTSKEIVKAIRENPQESRQKWMIWMFEQEGAYNPANQYHQFWQQGVHPIELFSNEVMQQKVDYIHHNPVKAGWVSEPQHYLYSSARDYAGEKGLLDITLMV</sequence>
<dbReference type="KEGG" id="mmab:HQ865_23345"/>
<dbReference type="Pfam" id="PF01797">
    <property type="entry name" value="Y1_Tnp"/>
    <property type="match status" value="1"/>
</dbReference>
<protein>
    <submittedName>
        <fullName evidence="2">Transposase</fullName>
    </submittedName>
</protein>
<dbReference type="GO" id="GO:0004803">
    <property type="term" value="F:transposase activity"/>
    <property type="evidence" value="ECO:0007669"/>
    <property type="project" value="InterPro"/>
</dbReference>
<gene>
    <name evidence="2" type="ORF">HQ865_23345</name>
</gene>
<reference evidence="2 3" key="1">
    <citation type="submission" date="2020-05" db="EMBL/GenBank/DDBJ databases">
        <title>Mucilaginibacter mali sp. nov.</title>
        <authorList>
            <person name="Kim H.S."/>
            <person name="Lee K.C."/>
            <person name="Suh M.K."/>
            <person name="Kim J.-S."/>
            <person name="Han K.-I."/>
            <person name="Eom M.K."/>
            <person name="Shin Y.K."/>
            <person name="Lee J.-S."/>
        </authorList>
    </citation>
    <scope>NUCLEOTIDE SEQUENCE [LARGE SCALE GENOMIC DNA]</scope>
    <source>
        <strain evidence="2 3">G2-14</strain>
    </source>
</reference>
<accession>A0A7D4TQC2</accession>
<dbReference type="SMART" id="SM01321">
    <property type="entry name" value="Y1_Tnp"/>
    <property type="match status" value="1"/>
</dbReference>
<dbReference type="NCBIfam" id="NF047646">
    <property type="entry name" value="REP_Tyr_transpos"/>
    <property type="match status" value="1"/>
</dbReference>
<dbReference type="PANTHER" id="PTHR36966:SF1">
    <property type="entry name" value="REP-ASSOCIATED TYROSINE TRANSPOSASE"/>
    <property type="match status" value="1"/>
</dbReference>
<dbReference type="SUPFAM" id="SSF143422">
    <property type="entry name" value="Transposase IS200-like"/>
    <property type="match status" value="1"/>
</dbReference>
<dbReference type="EMBL" id="CP054139">
    <property type="protein sequence ID" value="QKJ32573.1"/>
    <property type="molecule type" value="Genomic_DNA"/>
</dbReference>
<dbReference type="GO" id="GO:0006313">
    <property type="term" value="P:DNA transposition"/>
    <property type="evidence" value="ECO:0007669"/>
    <property type="project" value="InterPro"/>
</dbReference>
<name>A0A7D4TQC2_9SPHI</name>
<dbReference type="RefSeq" id="WP_173417222.1">
    <property type="nucleotide sequence ID" value="NZ_CP054139.1"/>
</dbReference>
<dbReference type="GO" id="GO:0043565">
    <property type="term" value="F:sequence-specific DNA binding"/>
    <property type="evidence" value="ECO:0007669"/>
    <property type="project" value="TreeGrafter"/>
</dbReference>
<dbReference type="PANTHER" id="PTHR36966">
    <property type="entry name" value="REP-ASSOCIATED TYROSINE TRANSPOSASE"/>
    <property type="match status" value="1"/>
</dbReference>
<dbReference type="Gene3D" id="3.30.70.1290">
    <property type="entry name" value="Transposase IS200-like"/>
    <property type="match status" value="1"/>
</dbReference>
<feature type="domain" description="Transposase IS200-like" evidence="1">
    <location>
        <begin position="10"/>
        <end position="148"/>
    </location>
</feature>
<dbReference type="Proteomes" id="UP000505355">
    <property type="component" value="Chromosome"/>
</dbReference>
<proteinExistence type="predicted"/>
<dbReference type="InterPro" id="IPR052715">
    <property type="entry name" value="RAYT_transposase"/>
</dbReference>
<organism evidence="2 3">
    <name type="scientific">Mucilaginibacter mali</name>
    <dbReference type="NCBI Taxonomy" id="2740462"/>
    <lineage>
        <taxon>Bacteria</taxon>
        <taxon>Pseudomonadati</taxon>
        <taxon>Bacteroidota</taxon>
        <taxon>Sphingobacteriia</taxon>
        <taxon>Sphingobacteriales</taxon>
        <taxon>Sphingobacteriaceae</taxon>
        <taxon>Mucilaginibacter</taxon>
    </lineage>
</organism>
<dbReference type="InterPro" id="IPR002686">
    <property type="entry name" value="Transposase_17"/>
</dbReference>
<dbReference type="InterPro" id="IPR036515">
    <property type="entry name" value="Transposase_17_sf"/>
</dbReference>
<dbReference type="AlphaFoldDB" id="A0A7D4TQC2"/>